<dbReference type="InterPro" id="IPR029055">
    <property type="entry name" value="Ntn_hydrolases_N"/>
</dbReference>
<dbReference type="InterPro" id="IPR002692">
    <property type="entry name" value="S45"/>
</dbReference>
<evidence type="ECO:0000313" key="7">
    <source>
        <dbReference type="EMBL" id="AUM13495.1"/>
    </source>
</evidence>
<evidence type="ECO:0000256" key="5">
    <source>
        <dbReference type="ARBA" id="ARBA00023145"/>
    </source>
</evidence>
<sequence length="836" mass="91524">MATLHFAGAISALALGVSTLALTGCPKKELVAFDDDGVLSAKIRRTDYGVPHIKADNLESLAFGIGYAFSEDNACLLLDIVARYNSRRSRFYGPDKVPGSGDSVNLISDFSYLALGIREQAESGMDSLSDNTKSMLSGYSKGFNHYLNNTGSENLDPNCAGKPWVQPIDEVDMLTSLLGTALLPGSGNFLAPIFIATPPNTSYLPSPVVANTQKQALNTTQLTANVTLPRLPQGNPNDLGSNAWAIGKDKSENGKGLLLANPHFPHTGILRFWQFHSTIPGVMDVMGSSLYGTPGMVNVGFNKNVAWSHTYSTAEHFIVYELALDDSDPAGLTYVVDGLPRTIEEKTLTLNVAVGPNTTLPFSKKVYFSDFGPMIVIPDVLPWGTNQQSRSVAYSIKDVNKANFDIVDHWMAMNLARNMEEFKDAFKQYNGVLFNNTLVVDKEGNTFYIDDSTVPNLSPAAEQALRTDPTLMQAREVTGFSILPGSSEIFNFNGPVPYENAPKIERSDYVQNSNDSYWLTNPAAPLTGSSILYGKTDVAQSLRSRMSHALFASSAGDDERFNIDELQSALFSERSYLAESVLSDLIELCEAQAEEPVSVEIPADENTQTVLVNIAPACTVLDQWDGRFKKHSRGAHLFREFAQQFYRDPQWEVEFNPTDPTGTPNTLKGNTTVLKQLAQAVLVLEQAEVALDASLGEVQFVEHSNLDGTPSGEKLPWEGSNNIEGGFNVFRSISDDSSLIPRNVYPSIAGSQISAEGKGYQVSQGSSWIMLVTFTKKGPVARGLMTYSQSINPESEHRDDQTRLYSAQPQLRPLYFNEQDIKAHTLSETRLELALD</sequence>
<gene>
    <name evidence="7" type="ORF">Kalk_14160</name>
</gene>
<dbReference type="Gene3D" id="1.10.439.10">
    <property type="entry name" value="Penicillin Amidohydrolase, domain 1"/>
    <property type="match status" value="1"/>
</dbReference>
<evidence type="ECO:0000256" key="6">
    <source>
        <dbReference type="SAM" id="SignalP"/>
    </source>
</evidence>
<evidence type="ECO:0000313" key="8">
    <source>
        <dbReference type="Proteomes" id="UP000235116"/>
    </source>
</evidence>
<proteinExistence type="inferred from homology"/>
<dbReference type="KEGG" id="kak:Kalk_14160"/>
<dbReference type="InterPro" id="IPR023343">
    <property type="entry name" value="Penicillin_amidase_dom1"/>
</dbReference>
<dbReference type="Pfam" id="PF01804">
    <property type="entry name" value="Penicil_amidase"/>
    <property type="match status" value="1"/>
</dbReference>
<name>A0A2K9LPU1_9GAMM</name>
<dbReference type="SUPFAM" id="SSF56235">
    <property type="entry name" value="N-terminal nucleophile aminohydrolases (Ntn hydrolases)"/>
    <property type="match status" value="1"/>
</dbReference>
<reference evidence="8" key="1">
    <citation type="submission" date="2017-08" db="EMBL/GenBank/DDBJ databases">
        <title>Direct submision.</title>
        <authorList>
            <person name="Kim S.-J."/>
            <person name="Rhee S.-K."/>
        </authorList>
    </citation>
    <scope>NUCLEOTIDE SEQUENCE [LARGE SCALE GENOMIC DNA]</scope>
    <source>
        <strain evidence="8">GI5</strain>
    </source>
</reference>
<evidence type="ECO:0000256" key="2">
    <source>
        <dbReference type="ARBA" id="ARBA00006586"/>
    </source>
</evidence>
<dbReference type="Gene3D" id="3.60.20.10">
    <property type="entry name" value="Glutamine Phosphoribosylpyrophosphate, subunit 1, domain 1"/>
    <property type="match status" value="1"/>
</dbReference>
<dbReference type="Gene3D" id="2.30.120.10">
    <property type="match status" value="1"/>
</dbReference>
<keyword evidence="8" id="KW-1185">Reference proteome</keyword>
<dbReference type="GO" id="GO:0016811">
    <property type="term" value="F:hydrolase activity, acting on carbon-nitrogen (but not peptide) bonds, in linear amides"/>
    <property type="evidence" value="ECO:0007669"/>
    <property type="project" value="InterPro"/>
</dbReference>
<comment type="subcellular location">
    <subcellularLocation>
        <location evidence="1">Periplasm</location>
    </subcellularLocation>
</comment>
<evidence type="ECO:0000256" key="3">
    <source>
        <dbReference type="ARBA" id="ARBA00022729"/>
    </source>
</evidence>
<organism evidence="7 8">
    <name type="scientific">Ketobacter alkanivorans</name>
    <dbReference type="NCBI Taxonomy" id="1917421"/>
    <lineage>
        <taxon>Bacteria</taxon>
        <taxon>Pseudomonadati</taxon>
        <taxon>Pseudomonadota</taxon>
        <taxon>Gammaproteobacteria</taxon>
        <taxon>Pseudomonadales</taxon>
        <taxon>Ketobacteraceae</taxon>
        <taxon>Ketobacter</taxon>
    </lineage>
</organism>
<dbReference type="PANTHER" id="PTHR34218:SF3">
    <property type="entry name" value="ACYL-HOMOSERINE LACTONE ACYLASE PVDQ"/>
    <property type="match status" value="1"/>
</dbReference>
<accession>A0A2K9LPU1</accession>
<feature type="chain" id="PRO_5014817449" evidence="6">
    <location>
        <begin position="24"/>
        <end position="836"/>
    </location>
</feature>
<dbReference type="Proteomes" id="UP000235116">
    <property type="component" value="Chromosome"/>
</dbReference>
<dbReference type="RefSeq" id="WP_101894870.1">
    <property type="nucleotide sequence ID" value="NZ_CP022684.1"/>
</dbReference>
<dbReference type="OrthoDB" id="9760084at2"/>
<keyword evidence="4" id="KW-0378">Hydrolase</keyword>
<dbReference type="GO" id="GO:0042597">
    <property type="term" value="C:periplasmic space"/>
    <property type="evidence" value="ECO:0007669"/>
    <property type="project" value="UniProtKB-SubCell"/>
</dbReference>
<comment type="similarity">
    <text evidence="2">Belongs to the peptidase S45 family.</text>
</comment>
<feature type="signal peptide" evidence="6">
    <location>
        <begin position="1"/>
        <end position="23"/>
    </location>
</feature>
<keyword evidence="3 6" id="KW-0732">Signal</keyword>
<dbReference type="CDD" id="cd01936">
    <property type="entry name" value="Ntn_CA"/>
    <property type="match status" value="1"/>
</dbReference>
<dbReference type="Gene3D" id="1.10.1400.10">
    <property type="match status" value="1"/>
</dbReference>
<evidence type="ECO:0000256" key="4">
    <source>
        <dbReference type="ARBA" id="ARBA00022801"/>
    </source>
</evidence>
<dbReference type="EMBL" id="CP022684">
    <property type="protein sequence ID" value="AUM13495.1"/>
    <property type="molecule type" value="Genomic_DNA"/>
</dbReference>
<protein>
    <submittedName>
        <fullName evidence="7">Acylase</fullName>
    </submittedName>
</protein>
<dbReference type="PANTHER" id="PTHR34218">
    <property type="entry name" value="PEPTIDASE S45 PENICILLIN AMIDASE"/>
    <property type="match status" value="1"/>
</dbReference>
<dbReference type="GO" id="GO:0017000">
    <property type="term" value="P:antibiotic biosynthetic process"/>
    <property type="evidence" value="ECO:0007669"/>
    <property type="project" value="InterPro"/>
</dbReference>
<dbReference type="AlphaFoldDB" id="A0A2K9LPU1"/>
<keyword evidence="5" id="KW-0865">Zymogen</keyword>
<dbReference type="InterPro" id="IPR043147">
    <property type="entry name" value="Penicillin_amidase_A-knob"/>
</dbReference>
<evidence type="ECO:0000256" key="1">
    <source>
        <dbReference type="ARBA" id="ARBA00004418"/>
    </source>
</evidence>
<dbReference type="InterPro" id="IPR043146">
    <property type="entry name" value="Penicillin_amidase_N_B-knob"/>
</dbReference>